<feature type="domain" description="N-acetyltransferase" evidence="3">
    <location>
        <begin position="12"/>
        <end position="182"/>
    </location>
</feature>
<reference evidence="5" key="1">
    <citation type="journal article" date="2019" name="Int. J. Syst. Evol. Microbiol.">
        <title>The Global Catalogue of Microorganisms (GCM) 10K type strain sequencing project: providing services to taxonomists for standard genome sequencing and annotation.</title>
        <authorList>
            <consortium name="The Broad Institute Genomics Platform"/>
            <consortium name="The Broad Institute Genome Sequencing Center for Infectious Disease"/>
            <person name="Wu L."/>
            <person name="Ma J."/>
        </authorList>
    </citation>
    <scope>NUCLEOTIDE SEQUENCE [LARGE SCALE GENOMIC DNA]</scope>
    <source>
        <strain evidence="5">JCM 17925</strain>
    </source>
</reference>
<dbReference type="PROSITE" id="PS51186">
    <property type="entry name" value="GNAT"/>
    <property type="match status" value="1"/>
</dbReference>
<keyword evidence="2" id="KW-0012">Acyltransferase</keyword>
<evidence type="ECO:0000313" key="5">
    <source>
        <dbReference type="Proteomes" id="UP001500936"/>
    </source>
</evidence>
<name>A0ABP8KRY7_9BACT</name>
<dbReference type="InterPro" id="IPR050832">
    <property type="entry name" value="Bact_Acetyltransf"/>
</dbReference>
<comment type="caution">
    <text evidence="4">The sequence shown here is derived from an EMBL/GenBank/DDBJ whole genome shotgun (WGS) entry which is preliminary data.</text>
</comment>
<dbReference type="InterPro" id="IPR016181">
    <property type="entry name" value="Acyl_CoA_acyltransferase"/>
</dbReference>
<accession>A0ABP8KRY7</accession>
<dbReference type="Proteomes" id="UP001500936">
    <property type="component" value="Unassembled WGS sequence"/>
</dbReference>
<dbReference type="Gene3D" id="3.40.630.30">
    <property type="match status" value="1"/>
</dbReference>
<keyword evidence="1" id="KW-0808">Transferase</keyword>
<dbReference type="PANTHER" id="PTHR43877">
    <property type="entry name" value="AMINOALKYLPHOSPHONATE N-ACETYLTRANSFERASE-RELATED-RELATED"/>
    <property type="match status" value="1"/>
</dbReference>
<protein>
    <submittedName>
        <fullName evidence="4">GNAT family N-acetyltransferase</fullName>
    </submittedName>
</protein>
<evidence type="ECO:0000256" key="1">
    <source>
        <dbReference type="ARBA" id="ARBA00022679"/>
    </source>
</evidence>
<dbReference type="EMBL" id="BAABHB010000011">
    <property type="protein sequence ID" value="GAA4413761.1"/>
    <property type="molecule type" value="Genomic_DNA"/>
</dbReference>
<dbReference type="Pfam" id="PF00583">
    <property type="entry name" value="Acetyltransf_1"/>
    <property type="match status" value="1"/>
</dbReference>
<evidence type="ECO:0000313" key="4">
    <source>
        <dbReference type="EMBL" id="GAA4413761.1"/>
    </source>
</evidence>
<sequence>MSYFRELLPNLMHIRHATIEDAEVLTGLAIDTMQESFGPPHNPAELVDAYIQDTYSVPILRQELADPRSTYLLLETPAGESLGYARLYRHAPPRRMRERRALEIQRIYLRQACLGQGLGRQLMNYCLEQARVEGYKAVWLGVWERNQRALAFYRKIGFEPFGWHYFQFGPERQRDYWLHKSL</sequence>
<keyword evidence="5" id="KW-1185">Reference proteome</keyword>
<proteinExistence type="predicted"/>
<dbReference type="InterPro" id="IPR000182">
    <property type="entry name" value="GNAT_dom"/>
</dbReference>
<dbReference type="SUPFAM" id="SSF55729">
    <property type="entry name" value="Acyl-CoA N-acyltransferases (Nat)"/>
    <property type="match status" value="1"/>
</dbReference>
<organism evidence="4 5">
    <name type="scientific">Nibrella viscosa</name>
    <dbReference type="NCBI Taxonomy" id="1084524"/>
    <lineage>
        <taxon>Bacteria</taxon>
        <taxon>Pseudomonadati</taxon>
        <taxon>Bacteroidota</taxon>
        <taxon>Cytophagia</taxon>
        <taxon>Cytophagales</taxon>
        <taxon>Spirosomataceae</taxon>
        <taxon>Nibrella</taxon>
    </lineage>
</organism>
<evidence type="ECO:0000259" key="3">
    <source>
        <dbReference type="PROSITE" id="PS51186"/>
    </source>
</evidence>
<evidence type="ECO:0000256" key="2">
    <source>
        <dbReference type="ARBA" id="ARBA00023315"/>
    </source>
</evidence>
<gene>
    <name evidence="4" type="ORF">GCM10023187_42430</name>
</gene>
<dbReference type="CDD" id="cd04301">
    <property type="entry name" value="NAT_SF"/>
    <property type="match status" value="1"/>
</dbReference>